<dbReference type="Gene3D" id="3.40.640.10">
    <property type="entry name" value="Type I PLP-dependent aspartate aminotransferase-like (Major domain)"/>
    <property type="match status" value="1"/>
</dbReference>
<dbReference type="InterPro" id="IPR036390">
    <property type="entry name" value="WH_DNA-bd_sf"/>
</dbReference>
<dbReference type="PRINTS" id="PR00035">
    <property type="entry name" value="HTHGNTR"/>
</dbReference>
<protein>
    <submittedName>
        <fullName evidence="7">GntR family transcriptional regulator</fullName>
    </submittedName>
</protein>
<reference evidence="7" key="1">
    <citation type="submission" date="2019-07" db="EMBL/GenBank/DDBJ databases">
        <title>Genomic Encyclopedia of Type Strains, Phase IV (KMG-IV): sequencing the most valuable type-strain genomes for metagenomic binning, comparative biology and taxonomic classification.</title>
        <authorList>
            <person name="Goeker M."/>
        </authorList>
    </citation>
    <scope>NUCLEOTIDE SEQUENCE</scope>
    <source>
        <strain evidence="7">DSM 44596</strain>
    </source>
</reference>
<dbReference type="InterPro" id="IPR000524">
    <property type="entry name" value="Tscrpt_reg_HTH_GntR"/>
</dbReference>
<evidence type="ECO:0000256" key="3">
    <source>
        <dbReference type="ARBA" id="ARBA00023015"/>
    </source>
</evidence>
<dbReference type="SUPFAM" id="SSF46785">
    <property type="entry name" value="Winged helix' DNA-binding domain"/>
    <property type="match status" value="1"/>
</dbReference>
<sequence length="469" mass="50627">MERETMLLPSAVAVVLDRTDRRPLPIQVADHLRADIRGGSAVVGLRLPSSRKLAAELGVARAVVERAYEQLIAEGWLVAVRGSGTFVAEAPSSVVLSTPKPAKVVAPAPPQVQLRPGVPWTPPRASAAWRRAWRDVGSTPPPFGDPDPAGDVELRSALSQLLGRARGMAVEPERIVITSGATHGLGLALSALRSPNAVLAMEDPGYRSASTAALATGWSLLDVPVDAHGLCVDELESAPRNVRGVYVTPSHQYPTGGLLPVSRRNQLIDFARARDVLLFEDDYDSEFRYDVAPLPALAQLAPDRVVYLGTVAKTLGAGIRLGWLVAPEELARRIAAHRVRIGDFPSLPLQRALLSLLRDGEWDRTVRAARRRYRERDRLVHAALSRFGELRGLGAGMHTTLVLDADLAETVARCALEYGVEVPTLTESARSHKNPGGLVIGYGRVDARDLEYALEVIANCLADHGVESR</sequence>
<dbReference type="InterPro" id="IPR051446">
    <property type="entry name" value="HTH_trans_reg/aminotransferase"/>
</dbReference>
<dbReference type="SUPFAM" id="SSF53383">
    <property type="entry name" value="PLP-dependent transferases"/>
    <property type="match status" value="1"/>
</dbReference>
<dbReference type="PROSITE" id="PS50949">
    <property type="entry name" value="HTH_GNTR"/>
    <property type="match status" value="1"/>
</dbReference>
<dbReference type="SMART" id="SM00345">
    <property type="entry name" value="HTH_GNTR"/>
    <property type="match status" value="1"/>
</dbReference>
<dbReference type="Gene3D" id="1.10.10.10">
    <property type="entry name" value="Winged helix-like DNA-binding domain superfamily/Winged helix DNA-binding domain"/>
    <property type="match status" value="1"/>
</dbReference>
<accession>A0A652YSC8</accession>
<organism evidence="7">
    <name type="scientific">Nocardia globerula</name>
    <dbReference type="NCBI Taxonomy" id="1818"/>
    <lineage>
        <taxon>Bacteria</taxon>
        <taxon>Bacillati</taxon>
        <taxon>Actinomycetota</taxon>
        <taxon>Actinomycetes</taxon>
        <taxon>Mycobacteriales</taxon>
        <taxon>Nocardiaceae</taxon>
        <taxon>Nocardia</taxon>
    </lineage>
</organism>
<keyword evidence="4" id="KW-0238">DNA-binding</keyword>
<evidence type="ECO:0000256" key="1">
    <source>
        <dbReference type="ARBA" id="ARBA00005384"/>
    </source>
</evidence>
<dbReference type="Pfam" id="PF00392">
    <property type="entry name" value="GntR"/>
    <property type="match status" value="1"/>
</dbReference>
<keyword evidence="2" id="KW-0663">Pyridoxal phosphate</keyword>
<dbReference type="PANTHER" id="PTHR46577:SF1">
    <property type="entry name" value="HTH-TYPE TRANSCRIPTIONAL REGULATORY PROTEIN GABR"/>
    <property type="match status" value="1"/>
</dbReference>
<evidence type="ECO:0000259" key="6">
    <source>
        <dbReference type="PROSITE" id="PS50949"/>
    </source>
</evidence>
<dbReference type="InterPro" id="IPR015421">
    <property type="entry name" value="PyrdxlP-dep_Trfase_major"/>
</dbReference>
<gene>
    <name evidence="7" type="ORF">FNL38_103594</name>
</gene>
<keyword evidence="5" id="KW-0804">Transcription</keyword>
<evidence type="ECO:0000313" key="7">
    <source>
        <dbReference type="EMBL" id="TYQ05243.1"/>
    </source>
</evidence>
<dbReference type="CDD" id="cd00609">
    <property type="entry name" value="AAT_like"/>
    <property type="match status" value="1"/>
</dbReference>
<evidence type="ECO:0000256" key="5">
    <source>
        <dbReference type="ARBA" id="ARBA00023163"/>
    </source>
</evidence>
<comment type="caution">
    <text evidence="7">The sequence shown here is derived from an EMBL/GenBank/DDBJ whole genome shotgun (WGS) entry which is preliminary data.</text>
</comment>
<dbReference type="EMBL" id="VNIQ01000003">
    <property type="protein sequence ID" value="TYQ05243.1"/>
    <property type="molecule type" value="Genomic_DNA"/>
</dbReference>
<dbReference type="InterPro" id="IPR004839">
    <property type="entry name" value="Aminotransferase_I/II_large"/>
</dbReference>
<keyword evidence="3" id="KW-0805">Transcription regulation</keyword>
<comment type="similarity">
    <text evidence="1">In the C-terminal section; belongs to the class-I pyridoxal-phosphate-dependent aminotransferase family.</text>
</comment>
<proteinExistence type="inferred from homology"/>
<dbReference type="GO" id="GO:0030170">
    <property type="term" value="F:pyridoxal phosphate binding"/>
    <property type="evidence" value="ECO:0007669"/>
    <property type="project" value="InterPro"/>
</dbReference>
<evidence type="ECO:0000256" key="4">
    <source>
        <dbReference type="ARBA" id="ARBA00023125"/>
    </source>
</evidence>
<dbReference type="AlphaFoldDB" id="A0A652YSC8"/>
<dbReference type="Pfam" id="PF00155">
    <property type="entry name" value="Aminotran_1_2"/>
    <property type="match status" value="1"/>
</dbReference>
<dbReference type="GO" id="GO:0003677">
    <property type="term" value="F:DNA binding"/>
    <property type="evidence" value="ECO:0007669"/>
    <property type="project" value="UniProtKB-KW"/>
</dbReference>
<dbReference type="InterPro" id="IPR036388">
    <property type="entry name" value="WH-like_DNA-bd_sf"/>
</dbReference>
<dbReference type="InterPro" id="IPR015424">
    <property type="entry name" value="PyrdxlP-dep_Trfase"/>
</dbReference>
<name>A0A652YSC8_NOCGL</name>
<feature type="domain" description="HTH gntR-type" evidence="6">
    <location>
        <begin position="22"/>
        <end position="90"/>
    </location>
</feature>
<dbReference type="GO" id="GO:0003700">
    <property type="term" value="F:DNA-binding transcription factor activity"/>
    <property type="evidence" value="ECO:0007669"/>
    <property type="project" value="InterPro"/>
</dbReference>
<dbReference type="PANTHER" id="PTHR46577">
    <property type="entry name" value="HTH-TYPE TRANSCRIPTIONAL REGULATORY PROTEIN GABR"/>
    <property type="match status" value="1"/>
</dbReference>
<evidence type="ECO:0000256" key="2">
    <source>
        <dbReference type="ARBA" id="ARBA00022898"/>
    </source>
</evidence>
<dbReference type="CDD" id="cd07377">
    <property type="entry name" value="WHTH_GntR"/>
    <property type="match status" value="1"/>
</dbReference>